<organism evidence="1 2">
    <name type="scientific">Candidatus Thermofonsia Clade 1 bacterium</name>
    <dbReference type="NCBI Taxonomy" id="2364210"/>
    <lineage>
        <taxon>Bacteria</taxon>
        <taxon>Bacillati</taxon>
        <taxon>Chloroflexota</taxon>
        <taxon>Candidatus Thermofontia</taxon>
        <taxon>Candidatus Thermofonsia Clade 1</taxon>
    </lineage>
</organism>
<dbReference type="EMBL" id="PGTK01000001">
    <property type="protein sequence ID" value="PJF32060.1"/>
    <property type="molecule type" value="Genomic_DNA"/>
</dbReference>
<protein>
    <recommendedName>
        <fullName evidence="3">DUF1349 domain-containing protein</fullName>
    </recommendedName>
</protein>
<comment type="caution">
    <text evidence="1">The sequence shown here is derived from an EMBL/GenBank/DDBJ whole genome shotgun (WGS) entry which is preliminary data.</text>
</comment>
<evidence type="ECO:0008006" key="3">
    <source>
        <dbReference type="Google" id="ProtNLM"/>
    </source>
</evidence>
<sequence length="271" mass="30535">MPSTQYVLEFPVDRLLIIVSVYAPNTTDLSLVAATLRNLAGVVEQRAQPVNTIIAAAPTKTPEPTFTPTPVGLSPLADPSDPTRLHPNWRHLANKPGEDSYALRANNSVAVISAPKSISFICHRYRGNFEVTARYTLGEHRNFLGAGIGVQDTQSAAWFFIMFWDSDNWVNEDWWILTGGRSNTNQSIARLSWDMDRRRAYSNQWFLRIVRSANSVFSAYSSSDGVRWRTEREDVVVTMLSEEVDICLYSESGRDAEGFVATFDRIELKPR</sequence>
<name>A0A2M8P3E2_9CHLR</name>
<accession>A0A2M8P3E2</accession>
<dbReference type="Proteomes" id="UP000228921">
    <property type="component" value="Unassembled WGS sequence"/>
</dbReference>
<dbReference type="InterPro" id="IPR013320">
    <property type="entry name" value="ConA-like_dom_sf"/>
</dbReference>
<dbReference type="SUPFAM" id="SSF49899">
    <property type="entry name" value="Concanavalin A-like lectins/glucanases"/>
    <property type="match status" value="1"/>
</dbReference>
<dbReference type="Gene3D" id="2.60.120.200">
    <property type="match status" value="1"/>
</dbReference>
<evidence type="ECO:0000313" key="2">
    <source>
        <dbReference type="Proteomes" id="UP000228921"/>
    </source>
</evidence>
<proteinExistence type="predicted"/>
<gene>
    <name evidence="1" type="ORF">CUN51_00065</name>
</gene>
<reference evidence="1 2" key="1">
    <citation type="submission" date="2017-11" db="EMBL/GenBank/DDBJ databases">
        <title>Evolution of Phototrophy in the Chloroflexi Phylum Driven by Horizontal Gene Transfer.</title>
        <authorList>
            <person name="Ward L.M."/>
            <person name="Hemp J."/>
            <person name="Shih P.M."/>
            <person name="Mcglynn S.E."/>
            <person name="Fischer W."/>
        </authorList>
    </citation>
    <scope>NUCLEOTIDE SEQUENCE [LARGE SCALE GENOMIC DNA]</scope>
    <source>
        <strain evidence="1">CP2_2F</strain>
    </source>
</reference>
<evidence type="ECO:0000313" key="1">
    <source>
        <dbReference type="EMBL" id="PJF32060.1"/>
    </source>
</evidence>
<dbReference type="AlphaFoldDB" id="A0A2M8P3E2"/>